<dbReference type="InterPro" id="IPR050834">
    <property type="entry name" value="Glycosyltransf_2"/>
</dbReference>
<reference evidence="3" key="1">
    <citation type="journal article" date="2019" name="Int. J. Syst. Evol. Microbiol.">
        <title>The Global Catalogue of Microorganisms (GCM) 10K type strain sequencing project: providing services to taxonomists for standard genome sequencing and annotation.</title>
        <authorList>
            <consortium name="The Broad Institute Genomics Platform"/>
            <consortium name="The Broad Institute Genome Sequencing Center for Infectious Disease"/>
            <person name="Wu L."/>
            <person name="Ma J."/>
        </authorList>
    </citation>
    <scope>NUCLEOTIDE SEQUENCE [LARGE SCALE GENOMIC DNA]</scope>
    <source>
        <strain evidence="3">JCM 18081</strain>
    </source>
</reference>
<proteinExistence type="predicted"/>
<evidence type="ECO:0000313" key="2">
    <source>
        <dbReference type="EMBL" id="GAA4785823.1"/>
    </source>
</evidence>
<evidence type="ECO:0000259" key="1">
    <source>
        <dbReference type="Pfam" id="PF00535"/>
    </source>
</evidence>
<dbReference type="InterPro" id="IPR001173">
    <property type="entry name" value="Glyco_trans_2-like"/>
</dbReference>
<dbReference type="SUPFAM" id="SSF53448">
    <property type="entry name" value="Nucleotide-diphospho-sugar transferases"/>
    <property type="match status" value="1"/>
</dbReference>
<dbReference type="Pfam" id="PF00535">
    <property type="entry name" value="Glycos_transf_2"/>
    <property type="match status" value="1"/>
</dbReference>
<evidence type="ECO:0000313" key="3">
    <source>
        <dbReference type="Proteomes" id="UP001501265"/>
    </source>
</evidence>
<comment type="caution">
    <text evidence="2">The sequence shown here is derived from an EMBL/GenBank/DDBJ whole genome shotgun (WGS) entry which is preliminary data.</text>
</comment>
<dbReference type="Gene3D" id="3.90.550.10">
    <property type="entry name" value="Spore Coat Polysaccharide Biosynthesis Protein SpsA, Chain A"/>
    <property type="match status" value="1"/>
</dbReference>
<accession>A0ABP9AVW4</accession>
<dbReference type="PANTHER" id="PTHR43685">
    <property type="entry name" value="GLYCOSYLTRANSFERASE"/>
    <property type="match status" value="1"/>
</dbReference>
<dbReference type="InterPro" id="IPR029044">
    <property type="entry name" value="Nucleotide-diphossugar_trans"/>
</dbReference>
<dbReference type="EMBL" id="BAABIG010000007">
    <property type="protein sequence ID" value="GAA4785823.1"/>
    <property type="molecule type" value="Genomic_DNA"/>
</dbReference>
<feature type="domain" description="Glycosyltransferase 2-like" evidence="1">
    <location>
        <begin position="16"/>
        <end position="133"/>
    </location>
</feature>
<gene>
    <name evidence="2" type="ORF">GCM10023220_07070</name>
</gene>
<sequence>MVMPSTTGSSPAVAFVIPYYDDGSAWRRDCLRLTLDSLERQTDPDWCAYLVDDASPAPGTAEFLAGLAASPAGRVTVLRAPRNAGAGQARNLGIEAAHRDGHPLLAYLDADDLAHPGRVAAVRAAFAADPELDFAYNDVEFIDEHGAAWDPDGLLPGLRMLDEQQKLPKLRGRERWFEQAVERDNIAIPSAMNLRTDLARRVPFPASPFCEDVATLFRYLGSGAAIDHVPGVPTRYRVPKEGGSASRRQSGGVDAFNRMRCVNERAGLQEAIASAVARGAADARTGRAALCRYLLRIGRTVTADGSPDLGRSQLREARELDPETFAAHATAAELADAAAPPTVR</sequence>
<organism evidence="2 3">
    <name type="scientific">Streptomyces ziwulingensis</name>
    <dbReference type="NCBI Taxonomy" id="1045501"/>
    <lineage>
        <taxon>Bacteria</taxon>
        <taxon>Bacillati</taxon>
        <taxon>Actinomycetota</taxon>
        <taxon>Actinomycetes</taxon>
        <taxon>Kitasatosporales</taxon>
        <taxon>Streptomycetaceae</taxon>
        <taxon>Streptomyces</taxon>
    </lineage>
</organism>
<keyword evidence="3" id="KW-1185">Reference proteome</keyword>
<protein>
    <recommendedName>
        <fullName evidence="1">Glycosyltransferase 2-like domain-containing protein</fullName>
    </recommendedName>
</protein>
<dbReference type="Proteomes" id="UP001501265">
    <property type="component" value="Unassembled WGS sequence"/>
</dbReference>
<dbReference type="PANTHER" id="PTHR43685:SF2">
    <property type="entry name" value="GLYCOSYLTRANSFERASE 2-LIKE DOMAIN-CONTAINING PROTEIN"/>
    <property type="match status" value="1"/>
</dbReference>
<name>A0ABP9AVW4_9ACTN</name>